<dbReference type="Proteomes" id="UP001529510">
    <property type="component" value="Unassembled WGS sequence"/>
</dbReference>
<feature type="non-terminal residue" evidence="1">
    <location>
        <position position="1"/>
    </location>
</feature>
<organism evidence="1 2">
    <name type="scientific">Cirrhinus mrigala</name>
    <name type="common">Mrigala</name>
    <dbReference type="NCBI Taxonomy" id="683832"/>
    <lineage>
        <taxon>Eukaryota</taxon>
        <taxon>Metazoa</taxon>
        <taxon>Chordata</taxon>
        <taxon>Craniata</taxon>
        <taxon>Vertebrata</taxon>
        <taxon>Euteleostomi</taxon>
        <taxon>Actinopterygii</taxon>
        <taxon>Neopterygii</taxon>
        <taxon>Teleostei</taxon>
        <taxon>Ostariophysi</taxon>
        <taxon>Cypriniformes</taxon>
        <taxon>Cyprinidae</taxon>
        <taxon>Labeoninae</taxon>
        <taxon>Labeonini</taxon>
        <taxon>Cirrhinus</taxon>
    </lineage>
</organism>
<protein>
    <submittedName>
        <fullName evidence="1">Uncharacterized protein</fullName>
    </submittedName>
</protein>
<name>A0ABD0MZ27_CIRMR</name>
<keyword evidence="2" id="KW-1185">Reference proteome</keyword>
<comment type="caution">
    <text evidence="1">The sequence shown here is derived from an EMBL/GenBank/DDBJ whole genome shotgun (WGS) entry which is preliminary data.</text>
</comment>
<dbReference type="EMBL" id="JAMKFB020000025">
    <property type="protein sequence ID" value="KAL0154513.1"/>
    <property type="molecule type" value="Genomic_DNA"/>
</dbReference>
<dbReference type="AlphaFoldDB" id="A0ABD0MZ27"/>
<proteinExistence type="predicted"/>
<accession>A0ABD0MZ27</accession>
<sequence>KGDTQKARLVLSRIRGGVNVDEEYESIRSSIEEEKIDAGGEIMQTSQHIHGAEFRVSTIMEILEIN</sequence>
<evidence type="ECO:0000313" key="1">
    <source>
        <dbReference type="EMBL" id="KAL0154513.1"/>
    </source>
</evidence>
<gene>
    <name evidence="1" type="ORF">M9458_048776</name>
</gene>
<evidence type="ECO:0000313" key="2">
    <source>
        <dbReference type="Proteomes" id="UP001529510"/>
    </source>
</evidence>
<reference evidence="1 2" key="1">
    <citation type="submission" date="2024-05" db="EMBL/GenBank/DDBJ databases">
        <title>Genome sequencing and assembly of Indian major carp, Cirrhinus mrigala (Hamilton, 1822).</title>
        <authorList>
            <person name="Mohindra V."/>
            <person name="Chowdhury L.M."/>
            <person name="Lal K."/>
            <person name="Jena J.K."/>
        </authorList>
    </citation>
    <scope>NUCLEOTIDE SEQUENCE [LARGE SCALE GENOMIC DNA]</scope>
    <source>
        <strain evidence="1">CM1030</strain>
        <tissue evidence="1">Blood</tissue>
    </source>
</reference>